<dbReference type="InterPro" id="IPR010290">
    <property type="entry name" value="TM_effector"/>
</dbReference>
<dbReference type="Gene3D" id="1.20.1250.20">
    <property type="entry name" value="MFS general substrate transporter like domains"/>
    <property type="match status" value="2"/>
</dbReference>
<keyword evidence="5 7" id="KW-1133">Transmembrane helix</keyword>
<feature type="transmembrane region" description="Helical" evidence="7">
    <location>
        <begin position="162"/>
        <end position="183"/>
    </location>
</feature>
<accession>A0ABW2C6R5</accession>
<feature type="transmembrane region" description="Helical" evidence="7">
    <location>
        <begin position="66"/>
        <end position="87"/>
    </location>
</feature>
<name>A0ABW2C6R5_9PSEU</name>
<dbReference type="InterPro" id="IPR036259">
    <property type="entry name" value="MFS_trans_sf"/>
</dbReference>
<proteinExistence type="predicted"/>
<dbReference type="PANTHER" id="PTHR23513">
    <property type="entry name" value="INTEGRAL MEMBRANE EFFLUX PROTEIN-RELATED"/>
    <property type="match status" value="1"/>
</dbReference>
<gene>
    <name evidence="8" type="ORF">ACFQGD_24990</name>
</gene>
<dbReference type="SUPFAM" id="SSF103473">
    <property type="entry name" value="MFS general substrate transporter"/>
    <property type="match status" value="1"/>
</dbReference>
<sequence length="420" mass="43422">MQKKSSESPATPTSSSERNRSIPRITDVVANIEFRGLWLAEALSIAGDQLAKVALAIMVYDRTDSALWAALVYAMTFLPALAGGLGLAQLADRFPRRTLLVGAALVQAGLVAAMTLPGMPLVLLCALVFLVSLVSAPANAAQNASAREAFDDDAFYLRSQDLRGITMNLMMLLGLAGGGMLVTLIGTRAALAIDAATFVIAAWLLYTHVQWRPGAGGQEHGWFDGARLMASDRKLRVLLGLALLVGLTVVPEGLAAPLADQLGAPDHAVGLLLAADPLGFVIGTFVLSHYVPAHVRLRLIGPLAIASCAVLIAFVTQPSMPFALALLALSGATGAYIITVIATVNTSVPNDVRGSVIGFGNASLRVVQGLGVALGGAVAEGLGSASHTVAAAGALGLVLAVLLAVSWWQLSKTPRHEPAP</sequence>
<evidence type="ECO:0000256" key="6">
    <source>
        <dbReference type="ARBA" id="ARBA00023136"/>
    </source>
</evidence>
<keyword evidence="3" id="KW-1003">Cell membrane</keyword>
<feature type="transmembrane region" description="Helical" evidence="7">
    <location>
        <begin position="356"/>
        <end position="379"/>
    </location>
</feature>
<organism evidence="8 9">
    <name type="scientific">Haloechinothrix salitolerans</name>
    <dbReference type="NCBI Taxonomy" id="926830"/>
    <lineage>
        <taxon>Bacteria</taxon>
        <taxon>Bacillati</taxon>
        <taxon>Actinomycetota</taxon>
        <taxon>Actinomycetes</taxon>
        <taxon>Pseudonocardiales</taxon>
        <taxon>Pseudonocardiaceae</taxon>
        <taxon>Haloechinothrix</taxon>
    </lineage>
</organism>
<comment type="caution">
    <text evidence="8">The sequence shown here is derived from an EMBL/GenBank/DDBJ whole genome shotgun (WGS) entry which is preliminary data.</text>
</comment>
<feature type="transmembrane region" description="Helical" evidence="7">
    <location>
        <begin position="322"/>
        <end position="344"/>
    </location>
</feature>
<feature type="transmembrane region" description="Helical" evidence="7">
    <location>
        <begin position="299"/>
        <end position="316"/>
    </location>
</feature>
<evidence type="ECO:0000256" key="3">
    <source>
        <dbReference type="ARBA" id="ARBA00022475"/>
    </source>
</evidence>
<dbReference type="PANTHER" id="PTHR23513:SF11">
    <property type="entry name" value="STAPHYLOFERRIN A TRANSPORTER"/>
    <property type="match status" value="1"/>
</dbReference>
<evidence type="ECO:0000256" key="2">
    <source>
        <dbReference type="ARBA" id="ARBA00022448"/>
    </source>
</evidence>
<comment type="subcellular location">
    <subcellularLocation>
        <location evidence="1">Cell membrane</location>
        <topology evidence="1">Multi-pass membrane protein</topology>
    </subcellularLocation>
</comment>
<evidence type="ECO:0000256" key="4">
    <source>
        <dbReference type="ARBA" id="ARBA00022692"/>
    </source>
</evidence>
<feature type="transmembrane region" description="Helical" evidence="7">
    <location>
        <begin position="237"/>
        <end position="256"/>
    </location>
</feature>
<dbReference type="RefSeq" id="WP_345395206.1">
    <property type="nucleotide sequence ID" value="NZ_BAABLA010000023.1"/>
</dbReference>
<protein>
    <submittedName>
        <fullName evidence="8">MFS transporter</fullName>
    </submittedName>
</protein>
<evidence type="ECO:0000256" key="5">
    <source>
        <dbReference type="ARBA" id="ARBA00022989"/>
    </source>
</evidence>
<keyword evidence="4 7" id="KW-0812">Transmembrane</keyword>
<dbReference type="Pfam" id="PF05977">
    <property type="entry name" value="MFS_3"/>
    <property type="match status" value="1"/>
</dbReference>
<keyword evidence="2" id="KW-0813">Transport</keyword>
<feature type="transmembrane region" description="Helical" evidence="7">
    <location>
        <begin position="268"/>
        <end position="287"/>
    </location>
</feature>
<keyword evidence="9" id="KW-1185">Reference proteome</keyword>
<evidence type="ECO:0000313" key="9">
    <source>
        <dbReference type="Proteomes" id="UP001596337"/>
    </source>
</evidence>
<feature type="transmembrane region" description="Helical" evidence="7">
    <location>
        <begin position="385"/>
        <end position="408"/>
    </location>
</feature>
<dbReference type="Proteomes" id="UP001596337">
    <property type="component" value="Unassembled WGS sequence"/>
</dbReference>
<dbReference type="CDD" id="cd06173">
    <property type="entry name" value="MFS_MefA_like"/>
    <property type="match status" value="1"/>
</dbReference>
<keyword evidence="6 7" id="KW-0472">Membrane</keyword>
<dbReference type="EMBL" id="JBHSXX010000001">
    <property type="protein sequence ID" value="MFC6870397.1"/>
    <property type="molecule type" value="Genomic_DNA"/>
</dbReference>
<evidence type="ECO:0000256" key="1">
    <source>
        <dbReference type="ARBA" id="ARBA00004651"/>
    </source>
</evidence>
<reference evidence="9" key="1">
    <citation type="journal article" date="2019" name="Int. J. Syst. Evol. Microbiol.">
        <title>The Global Catalogue of Microorganisms (GCM) 10K type strain sequencing project: providing services to taxonomists for standard genome sequencing and annotation.</title>
        <authorList>
            <consortium name="The Broad Institute Genomics Platform"/>
            <consortium name="The Broad Institute Genome Sequencing Center for Infectious Disease"/>
            <person name="Wu L."/>
            <person name="Ma J."/>
        </authorList>
    </citation>
    <scope>NUCLEOTIDE SEQUENCE [LARGE SCALE GENOMIC DNA]</scope>
    <source>
        <strain evidence="9">KCTC 32255</strain>
    </source>
</reference>
<evidence type="ECO:0000256" key="7">
    <source>
        <dbReference type="SAM" id="Phobius"/>
    </source>
</evidence>
<evidence type="ECO:0000313" key="8">
    <source>
        <dbReference type="EMBL" id="MFC6870397.1"/>
    </source>
</evidence>